<dbReference type="InterPro" id="IPR022629">
    <property type="entry name" value="S-AdoMet_synt_central"/>
</dbReference>
<dbReference type="FunFam" id="3.30.300.10:FF:000001">
    <property type="entry name" value="S-adenosylmethionine synthase"/>
    <property type="match status" value="1"/>
</dbReference>
<comment type="cofactor">
    <cofactor evidence="11">
        <name>Mg(2+)</name>
        <dbReference type="ChEBI" id="CHEBI:18420"/>
    </cofactor>
    <text evidence="11">Binds 2 magnesium ions per subunit. The magnesium ions interact primarily with the substrate.</text>
</comment>
<dbReference type="FunFam" id="3.30.300.10:FF:000003">
    <property type="entry name" value="S-adenosylmethionine synthase"/>
    <property type="match status" value="1"/>
</dbReference>
<dbReference type="PROSITE" id="PS00376">
    <property type="entry name" value="ADOMET_SYNTHASE_1"/>
    <property type="match status" value="1"/>
</dbReference>
<dbReference type="Pfam" id="PF21098">
    <property type="entry name" value="PH-GRAM_MTMR6-like"/>
    <property type="match status" value="1"/>
</dbReference>
<name>A0A9P7GPA7_9AGAR</name>
<evidence type="ECO:0000256" key="4">
    <source>
        <dbReference type="ARBA" id="ARBA00022679"/>
    </source>
</evidence>
<dbReference type="GO" id="GO:0006556">
    <property type="term" value="P:S-adenosylmethionine biosynthetic process"/>
    <property type="evidence" value="ECO:0007669"/>
    <property type="project" value="InterPro"/>
</dbReference>
<organism evidence="15 16">
    <name type="scientific">Sphagnurus paluster</name>
    <dbReference type="NCBI Taxonomy" id="117069"/>
    <lineage>
        <taxon>Eukaryota</taxon>
        <taxon>Fungi</taxon>
        <taxon>Dikarya</taxon>
        <taxon>Basidiomycota</taxon>
        <taxon>Agaricomycotina</taxon>
        <taxon>Agaricomycetes</taxon>
        <taxon>Agaricomycetidae</taxon>
        <taxon>Agaricales</taxon>
        <taxon>Tricholomatineae</taxon>
        <taxon>Lyophyllaceae</taxon>
        <taxon>Sphagnurus</taxon>
    </lineage>
</organism>
<dbReference type="Pfam" id="PF02772">
    <property type="entry name" value="S-AdoMet_synt_M"/>
    <property type="match status" value="1"/>
</dbReference>
<reference evidence="15" key="2">
    <citation type="submission" date="2021-10" db="EMBL/GenBank/DDBJ databases">
        <title>Phylogenomics reveals ancestral predisposition of the termite-cultivated fungus Termitomyces towards a domesticated lifestyle.</title>
        <authorList>
            <person name="Auxier B."/>
            <person name="Grum-Grzhimaylo A."/>
            <person name="Cardenas M.E."/>
            <person name="Lodge J.D."/>
            <person name="Laessoe T."/>
            <person name="Pedersen O."/>
            <person name="Smith M.E."/>
            <person name="Kuyper T.W."/>
            <person name="Franco-Molano E.A."/>
            <person name="Baroni T.J."/>
            <person name="Aanen D.K."/>
        </authorList>
    </citation>
    <scope>NUCLEOTIDE SEQUENCE</scope>
    <source>
        <strain evidence="15">D49</strain>
    </source>
</reference>
<evidence type="ECO:0000256" key="10">
    <source>
        <dbReference type="ARBA" id="ARBA00048344"/>
    </source>
</evidence>
<feature type="region of interest" description="Disordered" evidence="13">
    <location>
        <begin position="535"/>
        <end position="558"/>
    </location>
</feature>
<dbReference type="PROSITE" id="PS00377">
    <property type="entry name" value="ADOMET_SYNTHASE_2"/>
    <property type="match status" value="1"/>
</dbReference>
<dbReference type="Gene3D" id="3.30.300.10">
    <property type="match status" value="3"/>
</dbReference>
<dbReference type="Pfam" id="PF02773">
    <property type="entry name" value="S-AdoMet_synt_C"/>
    <property type="match status" value="1"/>
</dbReference>
<dbReference type="EC" id="2.5.1.6" evidence="11"/>
<feature type="region of interest" description="Disordered" evidence="13">
    <location>
        <begin position="871"/>
        <end position="905"/>
    </location>
</feature>
<dbReference type="InterPro" id="IPR022631">
    <property type="entry name" value="ADOMET_SYNTHASE_CS"/>
</dbReference>
<dbReference type="GO" id="GO:0005524">
    <property type="term" value="F:ATP binding"/>
    <property type="evidence" value="ECO:0007669"/>
    <property type="project" value="UniProtKB-KW"/>
</dbReference>
<keyword evidence="7 11" id="KW-0067">ATP-binding</keyword>
<keyword evidence="5 11" id="KW-0479">Metal-binding</keyword>
<dbReference type="InterPro" id="IPR022628">
    <property type="entry name" value="S-AdoMet_synt_N"/>
</dbReference>
<evidence type="ECO:0000256" key="3">
    <source>
        <dbReference type="ARBA" id="ARBA00022563"/>
    </source>
</evidence>
<dbReference type="GO" id="GO:0006730">
    <property type="term" value="P:one-carbon metabolic process"/>
    <property type="evidence" value="ECO:0007669"/>
    <property type="project" value="UniProtKB-KW"/>
</dbReference>
<dbReference type="PROSITE" id="PS00383">
    <property type="entry name" value="TYR_PHOSPHATASE_1"/>
    <property type="match status" value="1"/>
</dbReference>
<dbReference type="GO" id="GO:0046872">
    <property type="term" value="F:metal ion binding"/>
    <property type="evidence" value="ECO:0007669"/>
    <property type="project" value="UniProtKB-KW"/>
</dbReference>
<dbReference type="PANTHER" id="PTHR11964">
    <property type="entry name" value="S-ADENOSYLMETHIONINE SYNTHETASE"/>
    <property type="match status" value="1"/>
</dbReference>
<dbReference type="InterPro" id="IPR002133">
    <property type="entry name" value="S-AdoMet_synthetase"/>
</dbReference>
<accession>A0A9P7GPA7</accession>
<feature type="compositionally biased region" description="Polar residues" evidence="13">
    <location>
        <begin position="537"/>
        <end position="547"/>
    </location>
</feature>
<comment type="similarity">
    <text evidence="2 12">Belongs to the AdoMet synthase family.</text>
</comment>
<dbReference type="InterPro" id="IPR022636">
    <property type="entry name" value="S-AdoMet_synthetase_sfam"/>
</dbReference>
<dbReference type="EMBL" id="JABCKI010000038">
    <property type="protein sequence ID" value="KAG5653706.1"/>
    <property type="molecule type" value="Genomic_DNA"/>
</dbReference>
<comment type="pathway">
    <text evidence="1 11">Amino-acid biosynthesis; S-adenosyl-L-methionine biosynthesis; S-adenosyl-L-methionine from L-methionine: step 1/1.</text>
</comment>
<dbReference type="InterPro" id="IPR029021">
    <property type="entry name" value="Prot-tyrosine_phosphatase-like"/>
</dbReference>
<gene>
    <name evidence="15" type="ORF">H0H81_011286</name>
</gene>
<comment type="cofactor">
    <cofactor evidence="11">
        <name>K(+)</name>
        <dbReference type="ChEBI" id="CHEBI:29103"/>
    </cofactor>
    <text evidence="11">Binds 1 potassium ion per subunit. The potassium ion interacts primarily with the substrate.</text>
</comment>
<evidence type="ECO:0000256" key="1">
    <source>
        <dbReference type="ARBA" id="ARBA00005224"/>
    </source>
</evidence>
<dbReference type="Pfam" id="PF00438">
    <property type="entry name" value="S-AdoMet_synt_N"/>
    <property type="match status" value="1"/>
</dbReference>
<keyword evidence="9 11" id="KW-0630">Potassium</keyword>
<dbReference type="GO" id="GO:0006555">
    <property type="term" value="P:methionine metabolic process"/>
    <property type="evidence" value="ECO:0007669"/>
    <property type="project" value="UniProtKB-ARBA"/>
</dbReference>
<keyword evidence="6 11" id="KW-0547">Nucleotide-binding</keyword>
<evidence type="ECO:0000256" key="12">
    <source>
        <dbReference type="RuleBase" id="RU004462"/>
    </source>
</evidence>
<evidence type="ECO:0000256" key="5">
    <source>
        <dbReference type="ARBA" id="ARBA00022723"/>
    </source>
</evidence>
<evidence type="ECO:0000256" key="9">
    <source>
        <dbReference type="ARBA" id="ARBA00022958"/>
    </source>
</evidence>
<evidence type="ECO:0000313" key="15">
    <source>
        <dbReference type="EMBL" id="KAG5653706.1"/>
    </source>
</evidence>
<dbReference type="FunFam" id="3.30.300.10:FF:000004">
    <property type="entry name" value="S-adenosylmethionine synthase"/>
    <property type="match status" value="1"/>
</dbReference>
<dbReference type="InterPro" id="IPR011993">
    <property type="entry name" value="PH-like_dom_sf"/>
</dbReference>
<dbReference type="HAMAP" id="MF_00086">
    <property type="entry name" value="S_AdoMet_synth1"/>
    <property type="match status" value="1"/>
</dbReference>
<dbReference type="Pfam" id="PF06602">
    <property type="entry name" value="Myotub-related"/>
    <property type="match status" value="1"/>
</dbReference>
<evidence type="ECO:0000259" key="14">
    <source>
        <dbReference type="PROSITE" id="PS51339"/>
    </source>
</evidence>
<protein>
    <recommendedName>
        <fullName evidence="11">S-adenosylmethionine synthase</fullName>
        <ecNumber evidence="11">2.5.1.6</ecNumber>
    </recommendedName>
</protein>
<feature type="compositionally biased region" description="Polar residues" evidence="13">
    <location>
        <begin position="635"/>
        <end position="655"/>
    </location>
</feature>
<keyword evidence="8 11" id="KW-0460">Magnesium</keyword>
<comment type="catalytic activity">
    <reaction evidence="10 11">
        <text>L-methionine + ATP + H2O = S-adenosyl-L-methionine + phosphate + diphosphate</text>
        <dbReference type="Rhea" id="RHEA:21080"/>
        <dbReference type="ChEBI" id="CHEBI:15377"/>
        <dbReference type="ChEBI" id="CHEBI:30616"/>
        <dbReference type="ChEBI" id="CHEBI:33019"/>
        <dbReference type="ChEBI" id="CHEBI:43474"/>
        <dbReference type="ChEBI" id="CHEBI:57844"/>
        <dbReference type="ChEBI" id="CHEBI:59789"/>
        <dbReference type="EC" id="2.5.1.6"/>
    </reaction>
</comment>
<dbReference type="InterPro" id="IPR016130">
    <property type="entry name" value="Tyr_Pase_AS"/>
</dbReference>
<dbReference type="GO" id="GO:0004478">
    <property type="term" value="F:methionine adenosyltransferase activity"/>
    <property type="evidence" value="ECO:0007669"/>
    <property type="project" value="UniProtKB-EC"/>
</dbReference>
<comment type="caution">
    <text evidence="15">The sequence shown here is derived from an EMBL/GenBank/DDBJ whole genome shotgun (WGS) entry which is preliminary data.</text>
</comment>
<comment type="function">
    <text evidence="11">Catalyzes the formation of S-adenosylmethionine from methionine and ATP.</text>
</comment>
<dbReference type="Gene3D" id="2.30.29.30">
    <property type="entry name" value="Pleckstrin-homology domain (PH domain)/Phosphotyrosine-binding domain (PTB)"/>
    <property type="match status" value="1"/>
</dbReference>
<evidence type="ECO:0000313" key="16">
    <source>
        <dbReference type="Proteomes" id="UP000717328"/>
    </source>
</evidence>
<evidence type="ECO:0000256" key="7">
    <source>
        <dbReference type="ARBA" id="ARBA00022840"/>
    </source>
</evidence>
<dbReference type="SUPFAM" id="SSF50729">
    <property type="entry name" value="PH domain-like"/>
    <property type="match status" value="1"/>
</dbReference>
<dbReference type="CDD" id="cd18079">
    <property type="entry name" value="S-AdoMet_synt"/>
    <property type="match status" value="1"/>
</dbReference>
<evidence type="ECO:0000256" key="6">
    <source>
        <dbReference type="ARBA" id="ARBA00022741"/>
    </source>
</evidence>
<dbReference type="InterPro" id="IPR022630">
    <property type="entry name" value="S-AdoMet_synt_C"/>
</dbReference>
<proteinExistence type="inferred from homology"/>
<dbReference type="NCBIfam" id="TIGR01034">
    <property type="entry name" value="metK"/>
    <property type="match status" value="1"/>
</dbReference>
<dbReference type="InterPro" id="IPR010569">
    <property type="entry name" value="Myotubularin-like_Pase_dom"/>
</dbReference>
<feature type="compositionally biased region" description="Polar residues" evidence="13">
    <location>
        <begin position="682"/>
        <end position="692"/>
    </location>
</feature>
<dbReference type="OrthoDB" id="271628at2759"/>
<dbReference type="InterPro" id="IPR048994">
    <property type="entry name" value="PH-GRAM_MTMR6-9"/>
</dbReference>
<evidence type="ECO:0000256" key="11">
    <source>
        <dbReference type="RuleBase" id="RU000541"/>
    </source>
</evidence>
<evidence type="ECO:0000256" key="13">
    <source>
        <dbReference type="SAM" id="MobiDB-lite"/>
    </source>
</evidence>
<keyword evidence="4 11" id="KW-0808">Transferase</keyword>
<dbReference type="SUPFAM" id="SSF55973">
    <property type="entry name" value="S-adenosylmethionine synthetase"/>
    <property type="match status" value="3"/>
</dbReference>
<dbReference type="Proteomes" id="UP000717328">
    <property type="component" value="Unassembled WGS sequence"/>
</dbReference>
<feature type="domain" description="Myotubularin phosphatase" evidence="14">
    <location>
        <begin position="122"/>
        <end position="574"/>
    </location>
</feature>
<dbReference type="PROSITE" id="PS51339">
    <property type="entry name" value="PPASE_MYOTUBULARIN"/>
    <property type="match status" value="1"/>
</dbReference>
<feature type="region of interest" description="Disordered" evidence="13">
    <location>
        <begin position="615"/>
        <end position="716"/>
    </location>
</feature>
<reference evidence="15" key="1">
    <citation type="submission" date="2021-02" db="EMBL/GenBank/DDBJ databases">
        <authorList>
            <person name="Nieuwenhuis M."/>
            <person name="Van De Peppel L.J.J."/>
        </authorList>
    </citation>
    <scope>NUCLEOTIDE SEQUENCE</scope>
    <source>
        <strain evidence="15">D49</strain>
    </source>
</reference>
<feature type="compositionally biased region" description="Low complexity" evidence="13">
    <location>
        <begin position="888"/>
        <end position="903"/>
    </location>
</feature>
<sequence length="1363" mass="149720">MDSIRVSKVEQVAYTKLGTTRIGTIHLTAHHLLFRYDDEAEKEMWVPYPIISLVSCSPQTLQGQCPVNFHTRTFESFSLAFTRETEATDVFESVKELTVAISVTQLYAFFYRPNPPLNTSNGWSIYSPRDEFGRMGVGSRSKAWRFTDINKDYSFCPTYPARLVVPTKISDTTLQYASKYRSKCRIPVLSYLHWANYGSITRSSQPMVGITQNRSIQDEKLIEAVFQSHASPDSRASNTPVYGATTTNLIIDARPTTNAMANTAKGAGTENMDHYKDGKKAYLGIDNIHTMRESLGKVVEALREADSLLASINSDLPGQVSGLAVLDRAALRRSGWLRHISAILEGTLLITRNVHVNSSHVLIHCSDGWDRTSQLSALSQLCLDPFYRTIQGFEILIEKDWLSYGHKFLDRCGHLSSEKFFLSPADTANAASGAEAFLASVQNRFTSQHHIKETSPVFHQFLESVRQVQRQFPERFEFNERFLHQLYYHLYSCQFGTFLYNCERERRVGNGTSPPPCERTVSVWDFLNSPPEMELNRNPTYDSSLDDPTSRAPDADMGVLFPNPKDVRFWNDLYGRTDEEMNGRLYVAQPKSVVEATGPVEGTEDDQTDVMRTDTPLASTIPLPPSPKSPPLTQALRSLSMQPKPSSSRGTSATPSPRLGPRELSSADTSTRIIPARADSSLLFSTSPSDTSLRPGRMPSPSPQTPNVRARTKHQEFLPSSGVKSIWGKLSSNASAALSVVQDTYSSVAKDFIGGGEGDAGTKSAELRSRDTLSAWGEEISSSSTSQGGLAALSLTNPWETSSTSSAKTHPSILDDNPWGSVYSSGRFAEPETDLQLSSPLPLDPTVAHPIPKTASSLSYTSYALSSSSSKLRRGSAMGRTVSPPNTPQNTNTSGSNTSTSDPLGVGIGSFVRNGHLFNTLFRTLKEMTSDQPGKFRTLPIYISLSLPCSSSRWPPTETLSAPLWLLATSSLPPSPSVKVIPVCMAYNTFPDIKLTIFADKICDQVSDAILDACLAEDPSSKVACETAAKTGMIMVFGEITTKAKLDYQSVIRETIKKIGYDDSEKGFDYKTCNILVAIEQQSPDIAQGLDHGSLEDHGAGDQGIMFGYATDETEEYMPLTIMLAHKLNAAMAAARRDGSLGWLRPDSKTQVTVEYKKDGGATIPLRVDTVVISTQHAEEISTADLRSEILEKIIKKVIPANLLDENTIYHIQPSGRFVIGGPQGDAGLTGRKIIVDTYGGWGAHGGGAFSGKDFSKVDRSAAYTARWIAKSLVAAGLARRALVQLSYAIGVAEPLSIYVDTYGTGKKTDEELVAIIRKNWDLRPGVIVRELDLQKPQYLKTASYGHFGNPNYTWEKVKKLQL</sequence>
<evidence type="ECO:0000256" key="2">
    <source>
        <dbReference type="ARBA" id="ARBA00009685"/>
    </source>
</evidence>
<keyword evidence="16" id="KW-1185">Reference proteome</keyword>
<evidence type="ECO:0000256" key="8">
    <source>
        <dbReference type="ARBA" id="ARBA00022842"/>
    </source>
</evidence>
<dbReference type="SUPFAM" id="SSF52799">
    <property type="entry name" value="(Phosphotyrosine protein) phosphatases II"/>
    <property type="match status" value="1"/>
</dbReference>
<keyword evidence="3 11" id="KW-0554">One-carbon metabolism</keyword>